<protein>
    <submittedName>
        <fullName evidence="2">Aminodeoxychorismate synthase component I</fullName>
        <ecNumber evidence="2">2.6.1.85</ecNumber>
    </submittedName>
</protein>
<accession>A0ABV9B4N5</accession>
<gene>
    <name evidence="2" type="primary">pabB</name>
    <name evidence="2" type="ORF">ACFPIH_42245</name>
</gene>
<evidence type="ECO:0000313" key="3">
    <source>
        <dbReference type="Proteomes" id="UP001595839"/>
    </source>
</evidence>
<dbReference type="Proteomes" id="UP001595839">
    <property type="component" value="Unassembled WGS sequence"/>
</dbReference>
<dbReference type="SUPFAM" id="SSF56322">
    <property type="entry name" value="ADC synthase"/>
    <property type="match status" value="1"/>
</dbReference>
<dbReference type="GO" id="GO:0046820">
    <property type="term" value="F:4-amino-4-deoxychorismate synthase activity"/>
    <property type="evidence" value="ECO:0007669"/>
    <property type="project" value="UniProtKB-EC"/>
</dbReference>
<sequence length="384" mass="41874">MRSPNAWGRFDDLRAGTGRRFPGTACHLKATRPEHVPDVLAEVEYATSKGWWAFGFVAYEAAAGLDASLAVHEPPDGLPPAWFGISQEPETVPVIARPTHRAYQVGEWRCGWTPDEHRRKVETVRALIAAGETYQCNLTTRMTAEADGDLLQLYADLAHAQGGAYNSYLDTGRFVIAGASPELFFETRGERLLMRPMKGTARRGSSEAEDREIVARLRSSEKERAENIMIVDLVRNDVSKLAVSGGVSVPALCRAERYETVHQLTSDVTARLRPDVGLVDMFRALFPCGSVTGAPKQRTMEIIRSLEPTPRGVYCGAVGVVAPSGARVRARFNVAIRTLVVDRGQGRATYGTGGGITWDSRADAEYTELQAKAAVLTASSPQGR</sequence>
<dbReference type="RefSeq" id="WP_381183333.1">
    <property type="nucleotide sequence ID" value="NZ_JBHSFK010000039.1"/>
</dbReference>
<name>A0ABV9B4N5_9ACTN</name>
<feature type="domain" description="Chorismate-utilising enzyme C-terminal" evidence="1">
    <location>
        <begin position="115"/>
        <end position="372"/>
    </location>
</feature>
<organism evidence="2 3">
    <name type="scientific">Streptomyces vulcanius</name>
    <dbReference type="NCBI Taxonomy" id="1441876"/>
    <lineage>
        <taxon>Bacteria</taxon>
        <taxon>Bacillati</taxon>
        <taxon>Actinomycetota</taxon>
        <taxon>Actinomycetes</taxon>
        <taxon>Kitasatosporales</taxon>
        <taxon>Streptomycetaceae</taxon>
        <taxon>Streptomyces</taxon>
    </lineage>
</organism>
<dbReference type="PANTHER" id="PTHR11236:SF50">
    <property type="entry name" value="AMINODEOXYCHORISMATE SYNTHASE COMPONENT 1"/>
    <property type="match status" value="1"/>
</dbReference>
<proteinExistence type="predicted"/>
<dbReference type="Pfam" id="PF00425">
    <property type="entry name" value="Chorismate_bind"/>
    <property type="match status" value="1"/>
</dbReference>
<reference evidence="3" key="1">
    <citation type="journal article" date="2019" name="Int. J. Syst. Evol. Microbiol.">
        <title>The Global Catalogue of Microorganisms (GCM) 10K type strain sequencing project: providing services to taxonomists for standard genome sequencing and annotation.</title>
        <authorList>
            <consortium name="The Broad Institute Genomics Platform"/>
            <consortium name="The Broad Institute Genome Sequencing Center for Infectious Disease"/>
            <person name="Wu L."/>
            <person name="Ma J."/>
        </authorList>
    </citation>
    <scope>NUCLEOTIDE SEQUENCE [LARGE SCALE GENOMIC DNA]</scope>
    <source>
        <strain evidence="3">CGMCC 4.7177</strain>
    </source>
</reference>
<dbReference type="PANTHER" id="PTHR11236">
    <property type="entry name" value="AMINOBENZOATE/ANTHRANILATE SYNTHASE"/>
    <property type="match status" value="1"/>
</dbReference>
<dbReference type="InterPro" id="IPR005801">
    <property type="entry name" value="ADC_synthase"/>
</dbReference>
<keyword evidence="2" id="KW-0032">Aminotransferase</keyword>
<dbReference type="InterPro" id="IPR019999">
    <property type="entry name" value="Anth_synth_I-like"/>
</dbReference>
<dbReference type="PRINTS" id="PR00095">
    <property type="entry name" value="ANTSNTHASEI"/>
</dbReference>
<dbReference type="NCBIfam" id="TIGR00553">
    <property type="entry name" value="pabB"/>
    <property type="match status" value="1"/>
</dbReference>
<comment type="caution">
    <text evidence="2">The sequence shown here is derived from an EMBL/GenBank/DDBJ whole genome shotgun (WGS) entry which is preliminary data.</text>
</comment>
<dbReference type="InterPro" id="IPR015890">
    <property type="entry name" value="Chorismate_C"/>
</dbReference>
<dbReference type="EC" id="2.6.1.85" evidence="2"/>
<evidence type="ECO:0000259" key="1">
    <source>
        <dbReference type="Pfam" id="PF00425"/>
    </source>
</evidence>
<dbReference type="Gene3D" id="3.60.120.10">
    <property type="entry name" value="Anthranilate synthase"/>
    <property type="match status" value="1"/>
</dbReference>
<keyword evidence="3" id="KW-1185">Reference proteome</keyword>
<keyword evidence="2" id="KW-0808">Transferase</keyword>
<evidence type="ECO:0000313" key="2">
    <source>
        <dbReference type="EMBL" id="MFC4506000.1"/>
    </source>
</evidence>
<dbReference type="InterPro" id="IPR005802">
    <property type="entry name" value="ADC_synth_comp_1"/>
</dbReference>
<dbReference type="EMBL" id="JBHSFK010000039">
    <property type="protein sequence ID" value="MFC4506000.1"/>
    <property type="molecule type" value="Genomic_DNA"/>
</dbReference>